<gene>
    <name evidence="3" type="ORF">Dsin_025160</name>
</gene>
<evidence type="ECO:0000313" key="4">
    <source>
        <dbReference type="Proteomes" id="UP001281410"/>
    </source>
</evidence>
<evidence type="ECO:0000256" key="1">
    <source>
        <dbReference type="SAM" id="Phobius"/>
    </source>
</evidence>
<accession>A0AAD9ZV39</accession>
<keyword evidence="2" id="KW-0732">Signal</keyword>
<feature type="chain" id="PRO_5042045694" description="Secreted protein" evidence="2">
    <location>
        <begin position="21"/>
        <end position="111"/>
    </location>
</feature>
<keyword evidence="1" id="KW-0472">Membrane</keyword>
<evidence type="ECO:0008006" key="5">
    <source>
        <dbReference type="Google" id="ProtNLM"/>
    </source>
</evidence>
<feature type="transmembrane region" description="Helical" evidence="1">
    <location>
        <begin position="88"/>
        <end position="110"/>
    </location>
</feature>
<evidence type="ECO:0000256" key="2">
    <source>
        <dbReference type="SAM" id="SignalP"/>
    </source>
</evidence>
<proteinExistence type="predicted"/>
<name>A0AAD9ZV39_9ROSI</name>
<dbReference type="Proteomes" id="UP001281410">
    <property type="component" value="Unassembled WGS sequence"/>
</dbReference>
<comment type="caution">
    <text evidence="3">The sequence shown here is derived from an EMBL/GenBank/DDBJ whole genome shotgun (WGS) entry which is preliminary data.</text>
</comment>
<protein>
    <recommendedName>
        <fullName evidence="5">Secreted protein</fullName>
    </recommendedName>
</protein>
<dbReference type="EMBL" id="JANJYJ010000008">
    <property type="protein sequence ID" value="KAK3193850.1"/>
    <property type="molecule type" value="Genomic_DNA"/>
</dbReference>
<reference evidence="3" key="1">
    <citation type="journal article" date="2023" name="Plant J.">
        <title>Genome sequences and population genomics provide insights into the demographic history, inbreeding, and mutation load of two 'living fossil' tree species of Dipteronia.</title>
        <authorList>
            <person name="Feng Y."/>
            <person name="Comes H.P."/>
            <person name="Chen J."/>
            <person name="Zhu S."/>
            <person name="Lu R."/>
            <person name="Zhang X."/>
            <person name="Li P."/>
            <person name="Qiu J."/>
            <person name="Olsen K.M."/>
            <person name="Qiu Y."/>
        </authorList>
    </citation>
    <scope>NUCLEOTIDE SEQUENCE</scope>
    <source>
        <strain evidence="3">NBL</strain>
    </source>
</reference>
<evidence type="ECO:0000313" key="3">
    <source>
        <dbReference type="EMBL" id="KAK3193850.1"/>
    </source>
</evidence>
<keyword evidence="1" id="KW-0812">Transmembrane</keyword>
<keyword evidence="4" id="KW-1185">Reference proteome</keyword>
<feature type="signal peptide" evidence="2">
    <location>
        <begin position="1"/>
        <end position="20"/>
    </location>
</feature>
<dbReference type="AlphaFoldDB" id="A0AAD9ZV39"/>
<organism evidence="3 4">
    <name type="scientific">Dipteronia sinensis</name>
    <dbReference type="NCBI Taxonomy" id="43782"/>
    <lineage>
        <taxon>Eukaryota</taxon>
        <taxon>Viridiplantae</taxon>
        <taxon>Streptophyta</taxon>
        <taxon>Embryophyta</taxon>
        <taxon>Tracheophyta</taxon>
        <taxon>Spermatophyta</taxon>
        <taxon>Magnoliopsida</taxon>
        <taxon>eudicotyledons</taxon>
        <taxon>Gunneridae</taxon>
        <taxon>Pentapetalae</taxon>
        <taxon>rosids</taxon>
        <taxon>malvids</taxon>
        <taxon>Sapindales</taxon>
        <taxon>Sapindaceae</taxon>
        <taxon>Hippocastanoideae</taxon>
        <taxon>Acereae</taxon>
        <taxon>Dipteronia</taxon>
    </lineage>
</organism>
<sequence length="111" mass="12448">MTLLVPLIVILNSKLELLECYRLTLADNLQQIVQKHVLPLLSRSQPSILRTSPTLNCTVVGTQTALLLKLRDCIAECLHVNLQTQKKILYGGHGSLFYGTFFFLLIDVVVL</sequence>
<keyword evidence="1" id="KW-1133">Transmembrane helix</keyword>